<accession>A0A382G3Q1</accession>
<sequence length="39" mass="4452">VAGDRHEVDSPFEALENRRPQLFDEFVGQDALCSNLQTF</sequence>
<gene>
    <name evidence="1" type="ORF">METZ01_LOCUS221675</name>
</gene>
<organism evidence="1">
    <name type="scientific">marine metagenome</name>
    <dbReference type="NCBI Taxonomy" id="408172"/>
    <lineage>
        <taxon>unclassified sequences</taxon>
        <taxon>metagenomes</taxon>
        <taxon>ecological metagenomes</taxon>
    </lineage>
</organism>
<name>A0A382G3Q1_9ZZZZ</name>
<reference evidence="1" key="1">
    <citation type="submission" date="2018-05" db="EMBL/GenBank/DDBJ databases">
        <authorList>
            <person name="Lanie J.A."/>
            <person name="Ng W.-L."/>
            <person name="Kazmierczak K.M."/>
            <person name="Andrzejewski T.M."/>
            <person name="Davidsen T.M."/>
            <person name="Wayne K.J."/>
            <person name="Tettelin H."/>
            <person name="Glass J.I."/>
            <person name="Rusch D."/>
            <person name="Podicherti R."/>
            <person name="Tsui H.-C.T."/>
            <person name="Winkler M.E."/>
        </authorList>
    </citation>
    <scope>NUCLEOTIDE SEQUENCE</scope>
</reference>
<protein>
    <submittedName>
        <fullName evidence="1">Uncharacterized protein</fullName>
    </submittedName>
</protein>
<dbReference type="EMBL" id="UINC01052924">
    <property type="protein sequence ID" value="SVB68821.1"/>
    <property type="molecule type" value="Genomic_DNA"/>
</dbReference>
<proteinExistence type="predicted"/>
<evidence type="ECO:0000313" key="1">
    <source>
        <dbReference type="EMBL" id="SVB68821.1"/>
    </source>
</evidence>
<feature type="non-terminal residue" evidence="1">
    <location>
        <position position="39"/>
    </location>
</feature>
<dbReference type="AlphaFoldDB" id="A0A382G3Q1"/>
<feature type="non-terminal residue" evidence="1">
    <location>
        <position position="1"/>
    </location>
</feature>